<dbReference type="EMBL" id="BNJF01000003">
    <property type="protein sequence ID" value="GHO47862.1"/>
    <property type="molecule type" value="Genomic_DNA"/>
</dbReference>
<dbReference type="Proteomes" id="UP000612362">
    <property type="component" value="Unassembled WGS sequence"/>
</dbReference>
<proteinExistence type="predicted"/>
<dbReference type="AlphaFoldDB" id="A0A8J3MT58"/>
<comment type="caution">
    <text evidence="1">The sequence shown here is derived from an EMBL/GenBank/DDBJ whole genome shotgun (WGS) entry which is preliminary data.</text>
</comment>
<accession>A0A8J3MT58</accession>
<evidence type="ECO:0000313" key="2">
    <source>
        <dbReference type="Proteomes" id="UP000612362"/>
    </source>
</evidence>
<gene>
    <name evidence="1" type="ORF">KSX_60250</name>
</gene>
<dbReference type="RefSeq" id="WP_220197092.1">
    <property type="nucleotide sequence ID" value="NZ_BNJF01000003.1"/>
</dbReference>
<reference evidence="1" key="1">
    <citation type="submission" date="2020-10" db="EMBL/GenBank/DDBJ databases">
        <title>Taxonomic study of unclassified bacteria belonging to the class Ktedonobacteria.</title>
        <authorList>
            <person name="Yabe S."/>
            <person name="Wang C.M."/>
            <person name="Zheng Y."/>
            <person name="Sakai Y."/>
            <person name="Cavaletti L."/>
            <person name="Monciardini P."/>
            <person name="Donadio S."/>
        </authorList>
    </citation>
    <scope>NUCLEOTIDE SEQUENCE</scope>
    <source>
        <strain evidence="1">SOSP1-1</strain>
    </source>
</reference>
<organism evidence="1 2">
    <name type="scientific">Ktedonospora formicarum</name>
    <dbReference type="NCBI Taxonomy" id="2778364"/>
    <lineage>
        <taxon>Bacteria</taxon>
        <taxon>Bacillati</taxon>
        <taxon>Chloroflexota</taxon>
        <taxon>Ktedonobacteria</taxon>
        <taxon>Ktedonobacterales</taxon>
        <taxon>Ktedonobacteraceae</taxon>
        <taxon>Ktedonospora</taxon>
    </lineage>
</organism>
<dbReference type="InterPro" id="IPR012349">
    <property type="entry name" value="Split_barrel_FMN-bd"/>
</dbReference>
<evidence type="ECO:0000313" key="1">
    <source>
        <dbReference type="EMBL" id="GHO47862.1"/>
    </source>
</evidence>
<sequence length="153" mass="17109">MSESNVQVSRKGLPRRRPPWNSYVLAHPLVRRVMRFAVLKHTGRRSGRVFATPVSGRPTANGFVVPLTFGEKTDWYRNALATNGCVIQWEGVEYRLIDPQIISPKVALPAFNLAERILLPMLGIKQYIQFRHAPAGGEDTASPKEASSQSQVK</sequence>
<keyword evidence="2" id="KW-1185">Reference proteome</keyword>
<evidence type="ECO:0008006" key="3">
    <source>
        <dbReference type="Google" id="ProtNLM"/>
    </source>
</evidence>
<protein>
    <recommendedName>
        <fullName evidence="3">Nitroreductase family deazaflavin-dependent oxidoreductase</fullName>
    </recommendedName>
</protein>
<name>A0A8J3MT58_9CHLR</name>
<dbReference type="Gene3D" id="2.30.110.10">
    <property type="entry name" value="Electron Transport, Fmn-binding Protein, Chain A"/>
    <property type="match status" value="1"/>
</dbReference>